<reference evidence="1 2" key="1">
    <citation type="submission" date="2023-11" db="EMBL/GenBank/DDBJ databases">
        <title>Halocaridina rubra genome assembly.</title>
        <authorList>
            <person name="Smith C."/>
        </authorList>
    </citation>
    <scope>NUCLEOTIDE SEQUENCE [LARGE SCALE GENOMIC DNA]</scope>
    <source>
        <strain evidence="1">EP-1</strain>
        <tissue evidence="1">Whole</tissue>
    </source>
</reference>
<name>A0AAN8ZSK6_HALRR</name>
<accession>A0AAN8ZSK6</accession>
<evidence type="ECO:0000313" key="2">
    <source>
        <dbReference type="Proteomes" id="UP001381693"/>
    </source>
</evidence>
<organism evidence="1 2">
    <name type="scientific">Halocaridina rubra</name>
    <name type="common">Hawaiian red shrimp</name>
    <dbReference type="NCBI Taxonomy" id="373956"/>
    <lineage>
        <taxon>Eukaryota</taxon>
        <taxon>Metazoa</taxon>
        <taxon>Ecdysozoa</taxon>
        <taxon>Arthropoda</taxon>
        <taxon>Crustacea</taxon>
        <taxon>Multicrustacea</taxon>
        <taxon>Malacostraca</taxon>
        <taxon>Eumalacostraca</taxon>
        <taxon>Eucarida</taxon>
        <taxon>Decapoda</taxon>
        <taxon>Pleocyemata</taxon>
        <taxon>Caridea</taxon>
        <taxon>Atyoidea</taxon>
        <taxon>Atyidae</taxon>
        <taxon>Halocaridina</taxon>
    </lineage>
</organism>
<keyword evidence="2" id="KW-1185">Reference proteome</keyword>
<gene>
    <name evidence="1" type="ORF">SK128_020701</name>
</gene>
<comment type="caution">
    <text evidence="1">The sequence shown here is derived from an EMBL/GenBank/DDBJ whole genome shotgun (WGS) entry which is preliminary data.</text>
</comment>
<proteinExistence type="predicted"/>
<dbReference type="EMBL" id="JAXCGZ010023335">
    <property type="protein sequence ID" value="KAK7013351.1"/>
    <property type="molecule type" value="Genomic_DNA"/>
</dbReference>
<dbReference type="AlphaFoldDB" id="A0AAN8ZSK6"/>
<protein>
    <submittedName>
        <fullName evidence="1">Uncharacterized protein</fullName>
    </submittedName>
</protein>
<evidence type="ECO:0000313" key="1">
    <source>
        <dbReference type="EMBL" id="KAK7013351.1"/>
    </source>
</evidence>
<dbReference type="Proteomes" id="UP001381693">
    <property type="component" value="Unassembled WGS sequence"/>
</dbReference>
<sequence>MGGIENEIWEAGDATSSDMNFRGLMQVPHITGAVLLSRAIYREVRFTPGTPKENIWAPFYHRVLSKMSPARGGALFF</sequence>